<comment type="caution">
    <text evidence="1">The sequence shown here is derived from an EMBL/GenBank/DDBJ whole genome shotgun (WGS) entry which is preliminary data.</text>
</comment>
<proteinExistence type="predicted"/>
<dbReference type="Proteomes" id="UP001497700">
    <property type="component" value="Unassembled WGS sequence"/>
</dbReference>
<accession>A0ACB9Z905</accession>
<name>A0ACB9Z905_9PEZI</name>
<gene>
    <name evidence="1" type="ORF">F4820DRAFT_411822</name>
</gene>
<evidence type="ECO:0000313" key="1">
    <source>
        <dbReference type="EMBL" id="KAI4867957.1"/>
    </source>
</evidence>
<organism evidence="1 2">
    <name type="scientific">Hypoxylon rubiginosum</name>
    <dbReference type="NCBI Taxonomy" id="110542"/>
    <lineage>
        <taxon>Eukaryota</taxon>
        <taxon>Fungi</taxon>
        <taxon>Dikarya</taxon>
        <taxon>Ascomycota</taxon>
        <taxon>Pezizomycotina</taxon>
        <taxon>Sordariomycetes</taxon>
        <taxon>Xylariomycetidae</taxon>
        <taxon>Xylariales</taxon>
        <taxon>Hypoxylaceae</taxon>
        <taxon>Hypoxylon</taxon>
    </lineage>
</organism>
<protein>
    <submittedName>
        <fullName evidence="1">Carboxylesterase</fullName>
    </submittedName>
</protein>
<reference evidence="1 2" key="1">
    <citation type="journal article" date="2022" name="New Phytol.">
        <title>Ecological generalism drives hyperdiversity of secondary metabolite gene clusters in xylarialean endophytes.</title>
        <authorList>
            <person name="Franco M.E.E."/>
            <person name="Wisecaver J.H."/>
            <person name="Arnold A.E."/>
            <person name="Ju Y.M."/>
            <person name="Slot J.C."/>
            <person name="Ahrendt S."/>
            <person name="Moore L.P."/>
            <person name="Eastman K.E."/>
            <person name="Scott K."/>
            <person name="Konkel Z."/>
            <person name="Mondo S.J."/>
            <person name="Kuo A."/>
            <person name="Hayes R.D."/>
            <person name="Haridas S."/>
            <person name="Andreopoulos B."/>
            <person name="Riley R."/>
            <person name="LaButti K."/>
            <person name="Pangilinan J."/>
            <person name="Lipzen A."/>
            <person name="Amirebrahimi M."/>
            <person name="Yan J."/>
            <person name="Adam C."/>
            <person name="Keymanesh K."/>
            <person name="Ng V."/>
            <person name="Louie K."/>
            <person name="Northen T."/>
            <person name="Drula E."/>
            <person name="Henrissat B."/>
            <person name="Hsieh H.M."/>
            <person name="Youens-Clark K."/>
            <person name="Lutzoni F."/>
            <person name="Miadlikowska J."/>
            <person name="Eastwood D.C."/>
            <person name="Hamelin R.C."/>
            <person name="Grigoriev I.V."/>
            <person name="U'Ren J.M."/>
        </authorList>
    </citation>
    <scope>NUCLEOTIDE SEQUENCE [LARGE SCALE GENOMIC DNA]</scope>
    <source>
        <strain evidence="1 2">CBS 119005</strain>
    </source>
</reference>
<evidence type="ECO:0000313" key="2">
    <source>
        <dbReference type="Proteomes" id="UP001497700"/>
    </source>
</evidence>
<dbReference type="EMBL" id="MU393442">
    <property type="protein sequence ID" value="KAI4867957.1"/>
    <property type="molecule type" value="Genomic_DNA"/>
</dbReference>
<sequence length="602" mass="64618">MIPGCSICSWIIAAAVGTIEALALPRAISSSSPTVDLGYATYQGYYNSTYDINIWKSVRYAAPPVGNLRWQAPQPPVPDNGQVTPAVDQPPLCPQSGAFGLPEAYGFNSGPGDEDCLYLNVYAAPNASNLPVLVWIHGGGYSVFGAVYDPSAWLNANDNGFIVVEMQYRLGAFGYLSSPDIKENGQLNAGILDQRFALEWVQQHISQFGGDPTRVTLGGESSGAGAVMHHSMAYGGQESNLFNNIIAASPYLPSLYTYNDPIPIARYDAFVELAGCGQGSSQLSKYSNTFECLVAADSALLQNASGTVSTTLGYFGTFAFLPVIDGDYIQELPSAQTLRGQVVGKRALVGNNANEGVPLINPTVDSREKFDDFISKTLPLFTTQDITSLGDVYEIDSLPSGNGLLYDTLGFTGPTALYQSGMATGIQQAVFNLAAETTFHCPAQWLAETFSIDSRQAWKYQYSVTPSYHGADVTAYFSVGATLPNADFSHAIQKIAGNFIIYDNPVISVSDATAGHSNATVPIGADGSIEWPGFTIENPVQMNLNTTGGSVSQVSVPPYLKYYVRSGPGIVNEFNLTNLFTWEGGRGQRCDFWRTVAERVPQ</sequence>
<keyword evidence="2" id="KW-1185">Reference proteome</keyword>